<evidence type="ECO:0000256" key="1">
    <source>
        <dbReference type="SAM" id="Coils"/>
    </source>
</evidence>
<dbReference type="PANTHER" id="PTHR19143:SF458">
    <property type="entry name" value="FIBRINOGEN C-TERMINAL DOMAIN-CONTAINING PROTEIN-RELATED"/>
    <property type="match status" value="1"/>
</dbReference>
<dbReference type="OrthoDB" id="7735550at2759"/>
<dbReference type="SUPFAM" id="SSF56496">
    <property type="entry name" value="Fibrinogen C-terminal domain-like"/>
    <property type="match status" value="1"/>
</dbReference>
<dbReference type="InterPro" id="IPR036056">
    <property type="entry name" value="Fibrinogen-like_C"/>
</dbReference>
<dbReference type="Pfam" id="PF00147">
    <property type="entry name" value="Fibrinogen_C"/>
    <property type="match status" value="1"/>
</dbReference>
<organism evidence="4 5">
    <name type="scientific">Elysia chlorotica</name>
    <name type="common">Eastern emerald elysia</name>
    <name type="synonym">Sea slug</name>
    <dbReference type="NCBI Taxonomy" id="188477"/>
    <lineage>
        <taxon>Eukaryota</taxon>
        <taxon>Metazoa</taxon>
        <taxon>Spiralia</taxon>
        <taxon>Lophotrochozoa</taxon>
        <taxon>Mollusca</taxon>
        <taxon>Gastropoda</taxon>
        <taxon>Heterobranchia</taxon>
        <taxon>Euthyneura</taxon>
        <taxon>Panpulmonata</taxon>
        <taxon>Sacoglossa</taxon>
        <taxon>Placobranchoidea</taxon>
        <taxon>Plakobranchidae</taxon>
        <taxon>Elysia</taxon>
    </lineage>
</organism>
<evidence type="ECO:0000313" key="4">
    <source>
        <dbReference type="EMBL" id="RUS92195.1"/>
    </source>
</evidence>
<evidence type="ECO:0000256" key="2">
    <source>
        <dbReference type="SAM" id="MobiDB-lite"/>
    </source>
</evidence>
<dbReference type="InterPro" id="IPR050373">
    <property type="entry name" value="Fibrinogen_C-term_domain"/>
</dbReference>
<dbReference type="AlphaFoldDB" id="A0A3S1AHA6"/>
<sequence>MTLFKAKPGLSSNSGESEPAQLRHLASVSPTQPNFEQVYDGMNLYGALKDGQATIRIKLSKQTDCSANYVCELRETDASGKEMITSTRLVQLTSDSVPSEFDPSISTSILMRLSSFMERFDVKMEIMDDRYKELKKDFIEHKKEIMDKIDSLEDKSLARFRDIEDKICHIESKLFAIDSDAIQDKVLRTITSQIDTYFKKVLTSFELTDGTLNRTADIFSSLSYNNTVFQSTIMKNYQNFLNNVTRGMDVLFTNNRNITDTMETNFITFKEDINFSWQQLELNTNASVSKTLNSLQYITSELNSTLAGNVDSAVTKFFMPERCRKNTLVTLHPASTPYPVIYRSEFPGVLTPLLCDTVTDGGGWIVIQRRSTGDVDFYRNWESYKNGFGALNSDFWLGNEKIYSITSTGQYELRVELKIQDQLKFAHYRSFSLAGEDKNYAISVASYSGTAGNALDYHNGHSFSTFDKDNDVHGSNCAANSNGAWWYRGCYHSELNIRWSKLAWSGLSGNPSFSEMKIRRIEA</sequence>
<dbReference type="InterPro" id="IPR014716">
    <property type="entry name" value="Fibrinogen_a/b/g_C_1"/>
</dbReference>
<dbReference type="InterPro" id="IPR002181">
    <property type="entry name" value="Fibrinogen_a/b/g_C_dom"/>
</dbReference>
<name>A0A3S1AHA6_ELYCH</name>
<feature type="domain" description="Fibrinogen C-terminal" evidence="3">
    <location>
        <begin position="314"/>
        <end position="522"/>
    </location>
</feature>
<comment type="caution">
    <text evidence="4">The sequence shown here is derived from an EMBL/GenBank/DDBJ whole genome shotgun (WGS) entry which is preliminary data.</text>
</comment>
<evidence type="ECO:0000313" key="5">
    <source>
        <dbReference type="Proteomes" id="UP000271974"/>
    </source>
</evidence>
<accession>A0A3S1AHA6</accession>
<dbReference type="GO" id="GO:0005615">
    <property type="term" value="C:extracellular space"/>
    <property type="evidence" value="ECO:0007669"/>
    <property type="project" value="TreeGrafter"/>
</dbReference>
<reference evidence="4 5" key="1">
    <citation type="submission" date="2019-01" db="EMBL/GenBank/DDBJ databases">
        <title>A draft genome assembly of the solar-powered sea slug Elysia chlorotica.</title>
        <authorList>
            <person name="Cai H."/>
            <person name="Li Q."/>
            <person name="Fang X."/>
            <person name="Li J."/>
            <person name="Curtis N.E."/>
            <person name="Altenburger A."/>
            <person name="Shibata T."/>
            <person name="Feng M."/>
            <person name="Maeda T."/>
            <person name="Schwartz J.A."/>
            <person name="Shigenobu S."/>
            <person name="Lundholm N."/>
            <person name="Nishiyama T."/>
            <person name="Yang H."/>
            <person name="Hasebe M."/>
            <person name="Li S."/>
            <person name="Pierce S.K."/>
            <person name="Wang J."/>
        </authorList>
    </citation>
    <scope>NUCLEOTIDE SEQUENCE [LARGE SCALE GENOMIC DNA]</scope>
    <source>
        <strain evidence="4">EC2010</strain>
        <tissue evidence="4">Whole organism of an adult</tissue>
    </source>
</reference>
<dbReference type="PROSITE" id="PS51406">
    <property type="entry name" value="FIBRINOGEN_C_2"/>
    <property type="match status" value="1"/>
</dbReference>
<dbReference type="EMBL" id="RQTK01000001">
    <property type="protein sequence ID" value="RUS92195.1"/>
    <property type="molecule type" value="Genomic_DNA"/>
</dbReference>
<protein>
    <recommendedName>
        <fullName evidence="3">Fibrinogen C-terminal domain-containing protein</fullName>
    </recommendedName>
</protein>
<gene>
    <name evidence="4" type="ORF">EGW08_000048</name>
</gene>
<dbReference type="STRING" id="188477.A0A3S1AHA6"/>
<dbReference type="SMART" id="SM00186">
    <property type="entry name" value="FBG"/>
    <property type="match status" value="1"/>
</dbReference>
<feature type="coiled-coil region" evidence="1">
    <location>
        <begin position="117"/>
        <end position="155"/>
    </location>
</feature>
<feature type="region of interest" description="Disordered" evidence="2">
    <location>
        <begin position="1"/>
        <end position="23"/>
    </location>
</feature>
<dbReference type="Proteomes" id="UP000271974">
    <property type="component" value="Unassembled WGS sequence"/>
</dbReference>
<evidence type="ECO:0000259" key="3">
    <source>
        <dbReference type="PROSITE" id="PS51406"/>
    </source>
</evidence>
<keyword evidence="5" id="KW-1185">Reference proteome</keyword>
<keyword evidence="1" id="KW-0175">Coiled coil</keyword>
<dbReference type="PANTHER" id="PTHR19143">
    <property type="entry name" value="FIBRINOGEN/TENASCIN/ANGIOPOEITIN"/>
    <property type="match status" value="1"/>
</dbReference>
<dbReference type="CDD" id="cd00087">
    <property type="entry name" value="FReD"/>
    <property type="match status" value="1"/>
</dbReference>
<proteinExistence type="predicted"/>
<dbReference type="Gene3D" id="3.90.215.10">
    <property type="entry name" value="Gamma Fibrinogen, chain A, domain 1"/>
    <property type="match status" value="1"/>
</dbReference>